<sequence length="265" mass="29045">MICSLKVIRHRPQPPTAPTCRSGTALRTVAELRAFTASKACKSRRTVRSAEILMTTSLYVSILALETDYEDLNPRPSDADVSEDLRGNSGSGSKAWPCSESSSRLIGIESRIGMYQHLLPAQMLVHRPTPRADDSARSPRRSTLDAYPHSLLIKHSSCAHASHRALCIIILRTYSFGGKSVVGAERLATSACTNWLRRSRCGGERCIQAARAAMGSDCSGEMRTDIKVALSEREEAAETGPEREASVTETLDTQSIIEEERRLTI</sequence>
<gene>
    <name evidence="2" type="ORF">EVAR_50527_1</name>
</gene>
<protein>
    <submittedName>
        <fullName evidence="2">Uncharacterized protein</fullName>
    </submittedName>
</protein>
<evidence type="ECO:0000313" key="2">
    <source>
        <dbReference type="EMBL" id="GBP77632.1"/>
    </source>
</evidence>
<dbReference type="EMBL" id="BGZK01001340">
    <property type="protein sequence ID" value="GBP77632.1"/>
    <property type="molecule type" value="Genomic_DNA"/>
</dbReference>
<feature type="compositionally biased region" description="Basic and acidic residues" evidence="1">
    <location>
        <begin position="234"/>
        <end position="246"/>
    </location>
</feature>
<name>A0A4C1YRY2_EUMVA</name>
<reference evidence="2 3" key="1">
    <citation type="journal article" date="2019" name="Commun. Biol.">
        <title>The bagworm genome reveals a unique fibroin gene that provides high tensile strength.</title>
        <authorList>
            <person name="Kono N."/>
            <person name="Nakamura H."/>
            <person name="Ohtoshi R."/>
            <person name="Tomita M."/>
            <person name="Numata K."/>
            <person name="Arakawa K."/>
        </authorList>
    </citation>
    <scope>NUCLEOTIDE SEQUENCE [LARGE SCALE GENOMIC DNA]</scope>
</reference>
<feature type="region of interest" description="Disordered" evidence="1">
    <location>
        <begin position="234"/>
        <end position="253"/>
    </location>
</feature>
<dbReference type="Proteomes" id="UP000299102">
    <property type="component" value="Unassembled WGS sequence"/>
</dbReference>
<organism evidence="2 3">
    <name type="scientific">Eumeta variegata</name>
    <name type="common">Bagworm moth</name>
    <name type="synonym">Eumeta japonica</name>
    <dbReference type="NCBI Taxonomy" id="151549"/>
    <lineage>
        <taxon>Eukaryota</taxon>
        <taxon>Metazoa</taxon>
        <taxon>Ecdysozoa</taxon>
        <taxon>Arthropoda</taxon>
        <taxon>Hexapoda</taxon>
        <taxon>Insecta</taxon>
        <taxon>Pterygota</taxon>
        <taxon>Neoptera</taxon>
        <taxon>Endopterygota</taxon>
        <taxon>Lepidoptera</taxon>
        <taxon>Glossata</taxon>
        <taxon>Ditrysia</taxon>
        <taxon>Tineoidea</taxon>
        <taxon>Psychidae</taxon>
        <taxon>Oiketicinae</taxon>
        <taxon>Eumeta</taxon>
    </lineage>
</organism>
<feature type="region of interest" description="Disordered" evidence="1">
    <location>
        <begin position="73"/>
        <end position="99"/>
    </location>
</feature>
<proteinExistence type="predicted"/>
<keyword evidence="3" id="KW-1185">Reference proteome</keyword>
<comment type="caution">
    <text evidence="2">The sequence shown here is derived from an EMBL/GenBank/DDBJ whole genome shotgun (WGS) entry which is preliminary data.</text>
</comment>
<evidence type="ECO:0000256" key="1">
    <source>
        <dbReference type="SAM" id="MobiDB-lite"/>
    </source>
</evidence>
<evidence type="ECO:0000313" key="3">
    <source>
        <dbReference type="Proteomes" id="UP000299102"/>
    </source>
</evidence>
<dbReference type="AlphaFoldDB" id="A0A4C1YRY2"/>
<accession>A0A4C1YRY2</accession>